<evidence type="ECO:0000313" key="3">
    <source>
        <dbReference type="Proteomes" id="UP000887043"/>
    </source>
</evidence>
<feature type="signal peptide" evidence="1">
    <location>
        <begin position="1"/>
        <end position="19"/>
    </location>
</feature>
<proteinExistence type="predicted"/>
<comment type="caution">
    <text evidence="2">The sequence shown here is derived from an EMBL/GenBank/DDBJ whole genome shotgun (WGS) entry which is preliminary data.</text>
</comment>
<sequence length="376" mass="40834">MKKIFTLISVALVTMGVNAQEKVTYNAVTYDGTAMKLAPEFAAVSGETGGVANNVVDGKSVITAYNASGIVVTAVGGRTPSSITPNLNNMVSDVKKEDANDPDKVTTGAYYQMESAVWNDISWKTTALGGKNKSMNNGDKEPIYTLEGTGNPYVDIYAEQVWTDGVFSQSYRPAYKFYVADGSNGLPITGLYYSFKSSVDGAFKVKVWVNNGNRQTFVVNATSGSSEYAKAQNLIAEGYINGQDWKQEDVDAGTIDASLVGKRKYLTNEQIQATRTTQTDPYVIGQGNQPFWGYLLFDVKAGEEYWVFQPSSQIGFGGFEFTPGAKKEDVTAIEAITTNANKVWNADAPIYNLAGQKVSKNYKGVVVQNGKKFVQK</sequence>
<dbReference type="AlphaFoldDB" id="A0AA37MLA1"/>
<evidence type="ECO:0000313" key="2">
    <source>
        <dbReference type="EMBL" id="GJG27697.1"/>
    </source>
</evidence>
<organism evidence="2 3">
    <name type="scientific">Segatella bryantii</name>
    <name type="common">Prevotella bryantii</name>
    <dbReference type="NCBI Taxonomy" id="77095"/>
    <lineage>
        <taxon>Bacteria</taxon>
        <taxon>Pseudomonadati</taxon>
        <taxon>Bacteroidota</taxon>
        <taxon>Bacteroidia</taxon>
        <taxon>Bacteroidales</taxon>
        <taxon>Prevotellaceae</taxon>
        <taxon>Segatella</taxon>
    </lineage>
</organism>
<protein>
    <submittedName>
        <fullName evidence="2">Uncharacterized protein</fullName>
    </submittedName>
</protein>
<dbReference type="EMBL" id="BPTR01000001">
    <property type="protein sequence ID" value="GJG27697.1"/>
    <property type="molecule type" value="Genomic_DNA"/>
</dbReference>
<keyword evidence="1" id="KW-0732">Signal</keyword>
<accession>A0AA37MLA1</accession>
<feature type="chain" id="PRO_5041352710" evidence="1">
    <location>
        <begin position="20"/>
        <end position="376"/>
    </location>
</feature>
<gene>
    <name evidence="2" type="ORF">PRRU23_13970</name>
</gene>
<dbReference type="Proteomes" id="UP000887043">
    <property type="component" value="Unassembled WGS sequence"/>
</dbReference>
<name>A0AA37MLA1_SEGBR</name>
<dbReference type="RefSeq" id="WP_006282202.1">
    <property type="nucleotide sequence ID" value="NZ_BPTR01000001.1"/>
</dbReference>
<reference evidence="2" key="1">
    <citation type="submission" date="2021-08" db="EMBL/GenBank/DDBJ databases">
        <title>Prevotella lacticifex sp. nov., isolated from rumen of cow.</title>
        <authorList>
            <person name="Shinkai T."/>
            <person name="Ikeyama N."/>
            <person name="Kumagai M."/>
            <person name="Ohmori H."/>
            <person name="Sakamoto M."/>
            <person name="Ohkuma M."/>
            <person name="Mitsumori M."/>
        </authorList>
    </citation>
    <scope>NUCLEOTIDE SEQUENCE</scope>
    <source>
        <strain evidence="2">DSM 11371</strain>
    </source>
</reference>
<evidence type="ECO:0000256" key="1">
    <source>
        <dbReference type="SAM" id="SignalP"/>
    </source>
</evidence>